<evidence type="ECO:0000256" key="2">
    <source>
        <dbReference type="SAM" id="Phobius"/>
    </source>
</evidence>
<accession>A0A7X0L0M2</accession>
<feature type="compositionally biased region" description="Pro residues" evidence="1">
    <location>
        <begin position="37"/>
        <end position="51"/>
    </location>
</feature>
<comment type="caution">
    <text evidence="3">The sequence shown here is derived from an EMBL/GenBank/DDBJ whole genome shotgun (WGS) entry which is preliminary data.</text>
</comment>
<keyword evidence="2" id="KW-1133">Transmembrane helix</keyword>
<feature type="compositionally biased region" description="Pro residues" evidence="1">
    <location>
        <begin position="20"/>
        <end position="29"/>
    </location>
</feature>
<feature type="region of interest" description="Disordered" evidence="1">
    <location>
        <begin position="1"/>
        <end position="51"/>
    </location>
</feature>
<dbReference type="EMBL" id="JACHMQ010000001">
    <property type="protein sequence ID" value="MBB6397605.1"/>
    <property type="molecule type" value="Genomic_DNA"/>
</dbReference>
<evidence type="ECO:0000256" key="1">
    <source>
        <dbReference type="SAM" id="MobiDB-lite"/>
    </source>
</evidence>
<organism evidence="3 4">
    <name type="scientific">Actinomadura coerulea</name>
    <dbReference type="NCBI Taxonomy" id="46159"/>
    <lineage>
        <taxon>Bacteria</taxon>
        <taxon>Bacillati</taxon>
        <taxon>Actinomycetota</taxon>
        <taxon>Actinomycetes</taxon>
        <taxon>Streptosporangiales</taxon>
        <taxon>Thermomonosporaceae</taxon>
        <taxon>Actinomadura</taxon>
    </lineage>
</organism>
<dbReference type="AlphaFoldDB" id="A0A7X0L0M2"/>
<evidence type="ECO:0000313" key="3">
    <source>
        <dbReference type="EMBL" id="MBB6397605.1"/>
    </source>
</evidence>
<sequence>MYGQVPEGQGQAQGHGQGRPPMPGPPMPGPRMGGPPMSGPFPPAGPPGPPPVKRPSPIVWVAVAVAGVVALAGVAFLALHGTGAPTGPVKADQCVDTGFGADDGKRIPPSLRVSCDDAKAKAKVVKVVGKKEASAFQFGSRAEPDCPSGTDGFTNVREKKEDKTYYEACVRNLKGAHPGDPGAGGAFLSAGDCVSSGSIGFGKEQPCSKTDWYGKVIARVNAENACPAKTLETMKLRSFGGGNAANPVLCLGPGGGVLSPGDCIEDPSFNIGDLGKAQCGSSDAIAKVVGRVATTKECPAEATDYMTSEGAFRPVLCLKKLRPTLTEKLRSLPG</sequence>
<reference evidence="3 4" key="1">
    <citation type="submission" date="2020-08" db="EMBL/GenBank/DDBJ databases">
        <title>Sequencing the genomes of 1000 actinobacteria strains.</title>
        <authorList>
            <person name="Klenk H.-P."/>
        </authorList>
    </citation>
    <scope>NUCLEOTIDE SEQUENCE [LARGE SCALE GENOMIC DNA]</scope>
    <source>
        <strain evidence="3 4">DSM 43675</strain>
    </source>
</reference>
<protein>
    <submittedName>
        <fullName evidence="3">Uncharacterized protein</fullName>
    </submittedName>
</protein>
<gene>
    <name evidence="3" type="ORF">BKA00_004519</name>
</gene>
<keyword evidence="4" id="KW-1185">Reference proteome</keyword>
<evidence type="ECO:0000313" key="4">
    <source>
        <dbReference type="Proteomes" id="UP000546324"/>
    </source>
</evidence>
<keyword evidence="2" id="KW-0472">Membrane</keyword>
<keyword evidence="2" id="KW-0812">Transmembrane</keyword>
<dbReference type="Proteomes" id="UP000546324">
    <property type="component" value="Unassembled WGS sequence"/>
</dbReference>
<name>A0A7X0L0M2_9ACTN</name>
<feature type="transmembrane region" description="Helical" evidence="2">
    <location>
        <begin position="58"/>
        <end position="79"/>
    </location>
</feature>
<dbReference type="RefSeq" id="WP_185028040.1">
    <property type="nucleotide sequence ID" value="NZ_JACHMQ010000001.1"/>
</dbReference>
<proteinExistence type="predicted"/>